<evidence type="ECO:0000256" key="6">
    <source>
        <dbReference type="ARBA" id="ARBA00023136"/>
    </source>
</evidence>
<feature type="transmembrane region" description="Helical" evidence="7">
    <location>
        <begin position="143"/>
        <end position="173"/>
    </location>
</feature>
<feature type="transmembrane region" description="Helical" evidence="7">
    <location>
        <begin position="35"/>
        <end position="51"/>
    </location>
</feature>
<reference evidence="8 9" key="1">
    <citation type="submission" date="2022-05" db="EMBL/GenBank/DDBJ databases">
        <authorList>
            <person name="Park J.-S."/>
        </authorList>
    </citation>
    <scope>NUCLEOTIDE SEQUENCE [LARGE SCALE GENOMIC DNA]</scope>
    <source>
        <strain evidence="8 9">2012CJ34-2</strain>
    </source>
</reference>
<evidence type="ECO:0000256" key="1">
    <source>
        <dbReference type="ARBA" id="ARBA00004651"/>
    </source>
</evidence>
<evidence type="ECO:0000256" key="7">
    <source>
        <dbReference type="SAM" id="Phobius"/>
    </source>
</evidence>
<dbReference type="Proteomes" id="UP001203338">
    <property type="component" value="Unassembled WGS sequence"/>
</dbReference>
<evidence type="ECO:0000256" key="4">
    <source>
        <dbReference type="ARBA" id="ARBA00022692"/>
    </source>
</evidence>
<feature type="transmembrane region" description="Helical" evidence="7">
    <location>
        <begin position="250"/>
        <end position="268"/>
    </location>
</feature>
<sequence length="282" mass="31573">MEFFFSQGAYDEAMGMLYVLLLLIGTLKLWSKGRLLSLYILASFIWLPPLADTSWELVWRFLSEDIVPAPIKYGGNLLNWLNTLLLGQVIPGVSNTVLLTQISLALTAVLTLVLFPVRTKLFCGRGRVFGHGLLVVLRTTPEYLMAFLGVLFLGPSMLPGVLALGIHNAGILAHLTGRFADEQEPREDAPKGILLYFYEVLPRVYRQFLAFLLYRWEVIQRESAILGILGIPTLGFFIDSAFEELRLDRAMFLILVTALMNMTVDGLARVFRRGKITGGCIT</sequence>
<evidence type="ECO:0000256" key="5">
    <source>
        <dbReference type="ARBA" id="ARBA00022989"/>
    </source>
</evidence>
<dbReference type="InterPro" id="IPR035906">
    <property type="entry name" value="MetI-like_sf"/>
</dbReference>
<feature type="transmembrane region" description="Helical" evidence="7">
    <location>
        <begin position="98"/>
        <end position="117"/>
    </location>
</feature>
<evidence type="ECO:0000313" key="9">
    <source>
        <dbReference type="Proteomes" id="UP001203338"/>
    </source>
</evidence>
<dbReference type="SUPFAM" id="SSF161098">
    <property type="entry name" value="MetI-like"/>
    <property type="match status" value="1"/>
</dbReference>
<dbReference type="PANTHER" id="PTHR30043:SF1">
    <property type="entry name" value="ABC TRANSPORT SYSTEM PERMEASE PROTEIN P69"/>
    <property type="match status" value="1"/>
</dbReference>
<name>A0ABT0PEJ1_9GAMM</name>
<feature type="transmembrane region" description="Helical" evidence="7">
    <location>
        <begin position="13"/>
        <end position="30"/>
    </location>
</feature>
<proteinExistence type="predicted"/>
<protein>
    <recommendedName>
        <fullName evidence="10">ABC transmembrane type-1 domain-containing protein</fullName>
    </recommendedName>
</protein>
<gene>
    <name evidence="8" type="ORF">M3P05_06685</name>
</gene>
<evidence type="ECO:0000313" key="8">
    <source>
        <dbReference type="EMBL" id="MCL6269626.1"/>
    </source>
</evidence>
<evidence type="ECO:0000256" key="3">
    <source>
        <dbReference type="ARBA" id="ARBA00022475"/>
    </source>
</evidence>
<keyword evidence="5 7" id="KW-1133">Transmembrane helix</keyword>
<keyword evidence="9" id="KW-1185">Reference proteome</keyword>
<comment type="subcellular location">
    <subcellularLocation>
        <location evidence="1">Cell membrane</location>
        <topology evidence="1">Multi-pass membrane protein</topology>
    </subcellularLocation>
</comment>
<comment type="caution">
    <text evidence="8">The sequence shown here is derived from an EMBL/GenBank/DDBJ whole genome shotgun (WGS) entry which is preliminary data.</text>
</comment>
<dbReference type="PANTHER" id="PTHR30043">
    <property type="entry name" value="PHOSPHONATES TRANSPORT SYSTEM PERMEASE PROTEIN"/>
    <property type="match status" value="1"/>
</dbReference>
<keyword evidence="2" id="KW-0813">Transport</keyword>
<accession>A0ABT0PEJ1</accession>
<keyword evidence="4 7" id="KW-0812">Transmembrane</keyword>
<evidence type="ECO:0008006" key="10">
    <source>
        <dbReference type="Google" id="ProtNLM"/>
    </source>
</evidence>
<dbReference type="RefSeq" id="WP_249698685.1">
    <property type="nucleotide sequence ID" value="NZ_JAMFLX010000007.1"/>
</dbReference>
<keyword evidence="6 7" id="KW-0472">Membrane</keyword>
<dbReference type="EMBL" id="JAMFLX010000007">
    <property type="protein sequence ID" value="MCL6269626.1"/>
    <property type="molecule type" value="Genomic_DNA"/>
</dbReference>
<keyword evidence="3" id="KW-1003">Cell membrane</keyword>
<evidence type="ECO:0000256" key="2">
    <source>
        <dbReference type="ARBA" id="ARBA00022448"/>
    </source>
</evidence>
<organism evidence="8 9">
    <name type="scientific">Parendozoicomonas callyspongiae</name>
    <dbReference type="NCBI Taxonomy" id="2942213"/>
    <lineage>
        <taxon>Bacteria</taxon>
        <taxon>Pseudomonadati</taxon>
        <taxon>Pseudomonadota</taxon>
        <taxon>Gammaproteobacteria</taxon>
        <taxon>Oceanospirillales</taxon>
        <taxon>Endozoicomonadaceae</taxon>
        <taxon>Parendozoicomonas</taxon>
    </lineage>
</organism>